<sequence length="60" mass="6158">MAETLGPRHVETVTAILNALETPDPDGNVVQFGEGPNRAPLIGAARGPVTGHCGRGRAPD</sequence>
<dbReference type="AlphaFoldDB" id="A0A450VP68"/>
<evidence type="ECO:0000256" key="1">
    <source>
        <dbReference type="SAM" id="MobiDB-lite"/>
    </source>
</evidence>
<organism evidence="4">
    <name type="scientific">Candidatus Kentrum eta</name>
    <dbReference type="NCBI Taxonomy" id="2126337"/>
    <lineage>
        <taxon>Bacteria</taxon>
        <taxon>Pseudomonadati</taxon>
        <taxon>Pseudomonadota</taxon>
        <taxon>Gammaproteobacteria</taxon>
        <taxon>Candidatus Kentrum</taxon>
    </lineage>
</organism>
<evidence type="ECO:0000313" key="2">
    <source>
        <dbReference type="EMBL" id="VFK03657.1"/>
    </source>
</evidence>
<gene>
    <name evidence="3" type="ORF">BECKH772A_GA0070896_103743</name>
    <name evidence="2" type="ORF">BECKH772B_GA0070898_103703</name>
    <name evidence="4" type="ORF">BECKH772C_GA0070978_103593</name>
</gene>
<proteinExistence type="predicted"/>
<feature type="region of interest" description="Disordered" evidence="1">
    <location>
        <begin position="39"/>
        <end position="60"/>
    </location>
</feature>
<dbReference type="EMBL" id="CAADFG010000374">
    <property type="protein sequence ID" value="VFK04033.1"/>
    <property type="molecule type" value="Genomic_DNA"/>
</dbReference>
<accession>A0A450VP68</accession>
<evidence type="ECO:0000313" key="4">
    <source>
        <dbReference type="EMBL" id="VFK06571.1"/>
    </source>
</evidence>
<dbReference type="EMBL" id="CAADFJ010000359">
    <property type="protein sequence ID" value="VFK06571.1"/>
    <property type="molecule type" value="Genomic_DNA"/>
</dbReference>
<name>A0A450VP68_9GAMM</name>
<reference evidence="4" key="1">
    <citation type="submission" date="2019-02" db="EMBL/GenBank/DDBJ databases">
        <authorList>
            <person name="Gruber-Vodicka R. H."/>
            <person name="Seah K. B. B."/>
        </authorList>
    </citation>
    <scope>NUCLEOTIDE SEQUENCE</scope>
    <source>
        <strain evidence="4">BECK_SA2B12</strain>
        <strain evidence="3">BECK_SA2B15</strain>
        <strain evidence="2">BECK_SA2B20</strain>
    </source>
</reference>
<evidence type="ECO:0000313" key="3">
    <source>
        <dbReference type="EMBL" id="VFK04033.1"/>
    </source>
</evidence>
<dbReference type="EMBL" id="CAADFI010000370">
    <property type="protein sequence ID" value="VFK03657.1"/>
    <property type="molecule type" value="Genomic_DNA"/>
</dbReference>
<protein>
    <submittedName>
        <fullName evidence="4">Uncharacterized protein</fullName>
    </submittedName>
</protein>